<dbReference type="InterPro" id="IPR000683">
    <property type="entry name" value="Gfo/Idh/MocA-like_OxRdtase_N"/>
</dbReference>
<evidence type="ECO:0000313" key="3">
    <source>
        <dbReference type="Proteomes" id="UP001498476"/>
    </source>
</evidence>
<proteinExistence type="predicted"/>
<dbReference type="Pfam" id="PF01408">
    <property type="entry name" value="GFO_IDH_MocA"/>
    <property type="match status" value="1"/>
</dbReference>
<keyword evidence="3" id="KW-1185">Reference proteome</keyword>
<dbReference type="SUPFAM" id="SSF51735">
    <property type="entry name" value="NAD(P)-binding Rossmann-fold domains"/>
    <property type="match status" value="1"/>
</dbReference>
<dbReference type="EMBL" id="JAZAVJ010000182">
    <property type="protein sequence ID" value="KAK7408558.1"/>
    <property type="molecule type" value="Genomic_DNA"/>
</dbReference>
<name>A0ABR1GSR7_9HYPO</name>
<feature type="domain" description="Gfo/Idh/MocA-like oxidoreductase N-terminal" evidence="1">
    <location>
        <begin position="8"/>
        <end position="136"/>
    </location>
</feature>
<dbReference type="Proteomes" id="UP001498476">
    <property type="component" value="Unassembled WGS sequence"/>
</dbReference>
<evidence type="ECO:0000313" key="2">
    <source>
        <dbReference type="EMBL" id="KAK7408558.1"/>
    </source>
</evidence>
<dbReference type="Gene3D" id="3.40.50.720">
    <property type="entry name" value="NAD(P)-binding Rossmann-like Domain"/>
    <property type="match status" value="1"/>
</dbReference>
<dbReference type="InterPro" id="IPR036291">
    <property type="entry name" value="NAD(P)-bd_dom_sf"/>
</dbReference>
<reference evidence="2 3" key="1">
    <citation type="journal article" date="2025" name="Microbiol. Resour. Announc.">
        <title>Draft genome sequences for Neonectria magnoliae and Neonectria punicea, canker pathogens of Liriodendron tulipifera and Acer saccharum in West Virginia.</title>
        <authorList>
            <person name="Petronek H.M."/>
            <person name="Kasson M.T."/>
            <person name="Metheny A.M."/>
            <person name="Stauder C.M."/>
            <person name="Lovett B."/>
            <person name="Lynch S.C."/>
            <person name="Garnas J.R."/>
            <person name="Kasson L.R."/>
            <person name="Stajich J.E."/>
        </authorList>
    </citation>
    <scope>NUCLEOTIDE SEQUENCE [LARGE SCALE GENOMIC DNA]</scope>
    <source>
        <strain evidence="2 3">NRRL 64653</strain>
    </source>
</reference>
<dbReference type="InterPro" id="IPR051450">
    <property type="entry name" value="Gfo/Idh/MocA_Oxidoreductases"/>
</dbReference>
<accession>A0ABR1GSR7</accession>
<sequence>MDGHRKPRFLVIGAGRRGTAYASAVRREGLPATIAAVAEPIRSTRISFGKKYVWEGDGAPREDQAFESWQHFLDYERNRRDAEAAGEKVHAGIDGIIVCTQDHTHKEILQALGPLKLHVLCEKPIATSLQDCQDIYVSLGGANSPERILSTGHVLRYSPHNMLLRRLLLEDRAIGEVISVEHTEPVEFPVSGRVSASRVGAKNMASSSGCAVRRQMRLLRRLGNRITTEDTMYNELPYIDDQPALQYKGHVKALLDMIDRCSMGQYFGVHSAHRHGKIPRGTVRLERDSGIEEATAIENVGLGNTPRWLPSRLAEGPSPTAGIDITPQFLGDIAGRLEVIPSNLQV</sequence>
<comment type="caution">
    <text evidence="2">The sequence shown here is derived from an EMBL/GenBank/DDBJ whole genome shotgun (WGS) entry which is preliminary data.</text>
</comment>
<evidence type="ECO:0000259" key="1">
    <source>
        <dbReference type="Pfam" id="PF01408"/>
    </source>
</evidence>
<organism evidence="2 3">
    <name type="scientific">Neonectria punicea</name>
    <dbReference type="NCBI Taxonomy" id="979145"/>
    <lineage>
        <taxon>Eukaryota</taxon>
        <taxon>Fungi</taxon>
        <taxon>Dikarya</taxon>
        <taxon>Ascomycota</taxon>
        <taxon>Pezizomycotina</taxon>
        <taxon>Sordariomycetes</taxon>
        <taxon>Hypocreomycetidae</taxon>
        <taxon>Hypocreales</taxon>
        <taxon>Nectriaceae</taxon>
        <taxon>Neonectria</taxon>
    </lineage>
</organism>
<protein>
    <recommendedName>
        <fullName evidence="1">Gfo/Idh/MocA-like oxidoreductase N-terminal domain-containing protein</fullName>
    </recommendedName>
</protein>
<dbReference type="PANTHER" id="PTHR43377:SF12">
    <property type="entry name" value="BINDING ROSSMANN FOLD OXIDOREDUCTASE, PUTATIVE (AFU_ORTHOLOGUE AFUA_3G11840)-RELATED"/>
    <property type="match status" value="1"/>
</dbReference>
<gene>
    <name evidence="2" type="ORF">QQX98_009263</name>
</gene>
<dbReference type="PANTHER" id="PTHR43377">
    <property type="entry name" value="BILIVERDIN REDUCTASE A"/>
    <property type="match status" value="1"/>
</dbReference>